<evidence type="ECO:0000313" key="3">
    <source>
        <dbReference type="Proteomes" id="UP000886998"/>
    </source>
</evidence>
<feature type="transmembrane region" description="Helical" evidence="1">
    <location>
        <begin position="28"/>
        <end position="46"/>
    </location>
</feature>
<keyword evidence="1" id="KW-0812">Transmembrane</keyword>
<reference evidence="2" key="1">
    <citation type="submission" date="2020-08" db="EMBL/GenBank/DDBJ databases">
        <title>Multicomponent nature underlies the extraordinary mechanical properties of spider dragline silk.</title>
        <authorList>
            <person name="Kono N."/>
            <person name="Nakamura H."/>
            <person name="Mori M."/>
            <person name="Yoshida Y."/>
            <person name="Ohtoshi R."/>
            <person name="Malay A.D."/>
            <person name="Moran D.A.P."/>
            <person name="Tomita M."/>
            <person name="Numata K."/>
            <person name="Arakawa K."/>
        </authorList>
    </citation>
    <scope>NUCLEOTIDE SEQUENCE</scope>
</reference>
<keyword evidence="3" id="KW-1185">Reference proteome</keyword>
<accession>A0A8X7C5N2</accession>
<organism evidence="2 3">
    <name type="scientific">Trichonephila inaurata madagascariensis</name>
    <dbReference type="NCBI Taxonomy" id="2747483"/>
    <lineage>
        <taxon>Eukaryota</taxon>
        <taxon>Metazoa</taxon>
        <taxon>Ecdysozoa</taxon>
        <taxon>Arthropoda</taxon>
        <taxon>Chelicerata</taxon>
        <taxon>Arachnida</taxon>
        <taxon>Araneae</taxon>
        <taxon>Araneomorphae</taxon>
        <taxon>Entelegynae</taxon>
        <taxon>Araneoidea</taxon>
        <taxon>Nephilidae</taxon>
        <taxon>Trichonephila</taxon>
        <taxon>Trichonephila inaurata</taxon>
    </lineage>
</organism>
<name>A0A8X7C5N2_9ARAC</name>
<evidence type="ECO:0000313" key="2">
    <source>
        <dbReference type="EMBL" id="GFY58201.1"/>
    </source>
</evidence>
<keyword evidence="1" id="KW-1133">Transmembrane helix</keyword>
<dbReference type="OrthoDB" id="306876at2759"/>
<dbReference type="EMBL" id="BMAV01011950">
    <property type="protein sequence ID" value="GFY58201.1"/>
    <property type="molecule type" value="Genomic_DNA"/>
</dbReference>
<comment type="caution">
    <text evidence="2">The sequence shown here is derived from an EMBL/GenBank/DDBJ whole genome shotgun (WGS) entry which is preliminary data.</text>
</comment>
<proteinExistence type="predicted"/>
<evidence type="ECO:0000256" key="1">
    <source>
        <dbReference type="SAM" id="Phobius"/>
    </source>
</evidence>
<sequence>MKSRIKSFDLQETASPLNSSEKPKNSRFVLFKGLLLGLFSGIFYSLESVLVKDMKNLHPGQLSMYRFIALLVCSMPQTVQCGENVLGPKKNSVLSFCDVHRFQLSCVCDGGSQSVPQGALQYFSIGHCSSYRIGHSLHSQATLPFNRESDHVQQRHHLWPSGCSAGIMLGTSASEKRKLFITR</sequence>
<gene>
    <name evidence="2" type="primary">NCL1_25552</name>
    <name evidence="2" type="ORF">TNIN_214401</name>
</gene>
<dbReference type="Proteomes" id="UP000886998">
    <property type="component" value="Unassembled WGS sequence"/>
</dbReference>
<protein>
    <submittedName>
        <fullName evidence="2">Solute carrier family 35 member G1</fullName>
    </submittedName>
</protein>
<dbReference type="AlphaFoldDB" id="A0A8X7C5N2"/>
<keyword evidence="1" id="KW-0472">Membrane</keyword>